<protein>
    <submittedName>
        <fullName evidence="1">Uncharacterized protein</fullName>
    </submittedName>
</protein>
<evidence type="ECO:0000313" key="2">
    <source>
        <dbReference type="Proteomes" id="UP001186974"/>
    </source>
</evidence>
<feature type="non-terminal residue" evidence="1">
    <location>
        <position position="95"/>
    </location>
</feature>
<organism evidence="1 2">
    <name type="scientific">Coniosporium uncinatum</name>
    <dbReference type="NCBI Taxonomy" id="93489"/>
    <lineage>
        <taxon>Eukaryota</taxon>
        <taxon>Fungi</taxon>
        <taxon>Dikarya</taxon>
        <taxon>Ascomycota</taxon>
        <taxon>Pezizomycotina</taxon>
        <taxon>Dothideomycetes</taxon>
        <taxon>Dothideomycetes incertae sedis</taxon>
        <taxon>Coniosporium</taxon>
    </lineage>
</organism>
<name>A0ACC3DX40_9PEZI</name>
<accession>A0ACC3DX40</accession>
<gene>
    <name evidence="1" type="ORF">LTS18_007379</name>
</gene>
<comment type="caution">
    <text evidence="1">The sequence shown here is derived from an EMBL/GenBank/DDBJ whole genome shotgun (WGS) entry which is preliminary data.</text>
</comment>
<dbReference type="Proteomes" id="UP001186974">
    <property type="component" value="Unassembled WGS sequence"/>
</dbReference>
<evidence type="ECO:0000313" key="1">
    <source>
        <dbReference type="EMBL" id="KAK3081370.1"/>
    </source>
</evidence>
<reference evidence="1" key="1">
    <citation type="submission" date="2024-09" db="EMBL/GenBank/DDBJ databases">
        <title>Black Yeasts Isolated from many extreme environments.</title>
        <authorList>
            <person name="Coleine C."/>
            <person name="Stajich J.E."/>
            <person name="Selbmann L."/>
        </authorList>
    </citation>
    <scope>NUCLEOTIDE SEQUENCE</scope>
    <source>
        <strain evidence="1">CCFEE 5737</strain>
    </source>
</reference>
<sequence length="95" mass="9982">MVSTTIIPAFKPAVVHTEDEELGYGKTTAELDGATGKIFSVDDVDLPQGYYKSPYFWGSMGAIGLSISCGVAGFSFVAPLLSFVNADIGPSENIT</sequence>
<dbReference type="EMBL" id="JAWDJW010000185">
    <property type="protein sequence ID" value="KAK3081370.1"/>
    <property type="molecule type" value="Genomic_DNA"/>
</dbReference>
<keyword evidence="2" id="KW-1185">Reference proteome</keyword>
<proteinExistence type="predicted"/>